<dbReference type="InterPro" id="IPR000835">
    <property type="entry name" value="HTH_MarR-typ"/>
</dbReference>
<dbReference type="InterPro" id="IPR023187">
    <property type="entry name" value="Tscrpt_reg_MarR-type_CS"/>
</dbReference>
<proteinExistence type="predicted"/>
<organism evidence="5 6">
    <name type="scientific">Streptosporangium amethystogenes subsp. fukuiense</name>
    <dbReference type="NCBI Taxonomy" id="698418"/>
    <lineage>
        <taxon>Bacteria</taxon>
        <taxon>Bacillati</taxon>
        <taxon>Actinomycetota</taxon>
        <taxon>Actinomycetes</taxon>
        <taxon>Streptosporangiales</taxon>
        <taxon>Streptosporangiaceae</taxon>
        <taxon>Streptosporangium</taxon>
    </lineage>
</organism>
<gene>
    <name evidence="5" type="ORF">ACFQVD_37625</name>
</gene>
<dbReference type="PROSITE" id="PS01117">
    <property type="entry name" value="HTH_MARR_1"/>
    <property type="match status" value="1"/>
</dbReference>
<dbReference type="RefSeq" id="WP_343962607.1">
    <property type="nucleotide sequence ID" value="NZ_BAAAGK010000011.1"/>
</dbReference>
<dbReference type="PRINTS" id="PR00598">
    <property type="entry name" value="HTHMARR"/>
</dbReference>
<comment type="caution">
    <text evidence="5">The sequence shown here is derived from an EMBL/GenBank/DDBJ whole genome shotgun (WGS) entry which is preliminary data.</text>
</comment>
<dbReference type="PANTHER" id="PTHR33164">
    <property type="entry name" value="TRANSCRIPTIONAL REGULATOR, MARR FAMILY"/>
    <property type="match status" value="1"/>
</dbReference>
<dbReference type="EMBL" id="JBHTEE010000001">
    <property type="protein sequence ID" value="MFC7605837.1"/>
    <property type="molecule type" value="Genomic_DNA"/>
</dbReference>
<dbReference type="Proteomes" id="UP001596514">
    <property type="component" value="Unassembled WGS sequence"/>
</dbReference>
<dbReference type="InterPro" id="IPR039422">
    <property type="entry name" value="MarR/SlyA-like"/>
</dbReference>
<dbReference type="Gene3D" id="1.10.10.10">
    <property type="entry name" value="Winged helix-like DNA-binding domain superfamily/Winged helix DNA-binding domain"/>
    <property type="match status" value="1"/>
</dbReference>
<evidence type="ECO:0000313" key="6">
    <source>
        <dbReference type="Proteomes" id="UP001596514"/>
    </source>
</evidence>
<dbReference type="InterPro" id="IPR036390">
    <property type="entry name" value="WH_DNA-bd_sf"/>
</dbReference>
<dbReference type="Pfam" id="PF12802">
    <property type="entry name" value="MarR_2"/>
    <property type="match status" value="1"/>
</dbReference>
<dbReference type="InterPro" id="IPR036388">
    <property type="entry name" value="WH-like_DNA-bd_sf"/>
</dbReference>
<protein>
    <submittedName>
        <fullName evidence="5">MarR family winged helix-turn-helix transcriptional regulator</fullName>
    </submittedName>
</protein>
<keyword evidence="6" id="KW-1185">Reference proteome</keyword>
<sequence length="183" mass="20491">MTLHHADHDSGRSAGAKDEVDLLVAAWNQERPDLDVEPLQVLSRVSRLARHLDRARRAAFAEHDLETWEFDVLTALRRAGEPYQMSPGALLRATLVTSGTMTNRIDRLAAAGLVRRRPDPEDRRGVLVSLTDAGRTRVDNAFADLLRRERELLASLQEREQQALSDLLRTLLVPFDATDTGAH</sequence>
<feature type="domain" description="HTH marR-type" evidence="4">
    <location>
        <begin position="38"/>
        <end position="173"/>
    </location>
</feature>
<dbReference type="SUPFAM" id="SSF46785">
    <property type="entry name" value="Winged helix' DNA-binding domain"/>
    <property type="match status" value="1"/>
</dbReference>
<evidence type="ECO:0000313" key="5">
    <source>
        <dbReference type="EMBL" id="MFC7605837.1"/>
    </source>
</evidence>
<evidence type="ECO:0000256" key="3">
    <source>
        <dbReference type="ARBA" id="ARBA00023163"/>
    </source>
</evidence>
<keyword evidence="1" id="KW-0805">Transcription regulation</keyword>
<keyword evidence="3" id="KW-0804">Transcription</keyword>
<evidence type="ECO:0000256" key="1">
    <source>
        <dbReference type="ARBA" id="ARBA00023015"/>
    </source>
</evidence>
<dbReference type="SMART" id="SM00347">
    <property type="entry name" value="HTH_MARR"/>
    <property type="match status" value="1"/>
</dbReference>
<dbReference type="PANTHER" id="PTHR33164:SF104">
    <property type="entry name" value="TRANSCRIPTIONAL REGULATORY PROTEIN"/>
    <property type="match status" value="1"/>
</dbReference>
<dbReference type="PROSITE" id="PS50995">
    <property type="entry name" value="HTH_MARR_2"/>
    <property type="match status" value="1"/>
</dbReference>
<reference evidence="6" key="1">
    <citation type="journal article" date="2019" name="Int. J. Syst. Evol. Microbiol.">
        <title>The Global Catalogue of Microorganisms (GCM) 10K type strain sequencing project: providing services to taxonomists for standard genome sequencing and annotation.</title>
        <authorList>
            <consortium name="The Broad Institute Genomics Platform"/>
            <consortium name="The Broad Institute Genome Sequencing Center for Infectious Disease"/>
            <person name="Wu L."/>
            <person name="Ma J."/>
        </authorList>
    </citation>
    <scope>NUCLEOTIDE SEQUENCE [LARGE SCALE GENOMIC DNA]</scope>
    <source>
        <strain evidence="6">JCM 10083</strain>
    </source>
</reference>
<evidence type="ECO:0000259" key="4">
    <source>
        <dbReference type="PROSITE" id="PS50995"/>
    </source>
</evidence>
<accession>A0ABW2TCP4</accession>
<evidence type="ECO:0000256" key="2">
    <source>
        <dbReference type="ARBA" id="ARBA00023125"/>
    </source>
</evidence>
<name>A0ABW2TCP4_9ACTN</name>
<keyword evidence="2" id="KW-0238">DNA-binding</keyword>